<comment type="caution">
    <text evidence="2">The sequence shown here is derived from an EMBL/GenBank/DDBJ whole genome shotgun (WGS) entry which is preliminary data.</text>
</comment>
<feature type="signal peptide" evidence="1">
    <location>
        <begin position="1"/>
        <end position="16"/>
    </location>
</feature>
<proteinExistence type="predicted"/>
<accession>A0A811RA15</accession>
<feature type="chain" id="PRO_5032406001" evidence="1">
    <location>
        <begin position="17"/>
        <end position="104"/>
    </location>
</feature>
<protein>
    <submittedName>
        <fullName evidence="2">Uncharacterized protein</fullName>
    </submittedName>
</protein>
<gene>
    <name evidence="2" type="ORF">NCGR_LOCUS50154</name>
</gene>
<keyword evidence="1" id="KW-0732">Signal</keyword>
<evidence type="ECO:0000256" key="1">
    <source>
        <dbReference type="SAM" id="SignalP"/>
    </source>
</evidence>
<keyword evidence="3" id="KW-1185">Reference proteome</keyword>
<name>A0A811RA15_9POAL</name>
<reference evidence="2" key="1">
    <citation type="submission" date="2020-10" db="EMBL/GenBank/DDBJ databases">
        <authorList>
            <person name="Han B."/>
            <person name="Lu T."/>
            <person name="Zhao Q."/>
            <person name="Huang X."/>
            <person name="Zhao Y."/>
        </authorList>
    </citation>
    <scope>NUCLEOTIDE SEQUENCE</scope>
</reference>
<evidence type="ECO:0000313" key="2">
    <source>
        <dbReference type="EMBL" id="CAD6266849.1"/>
    </source>
</evidence>
<dbReference type="Proteomes" id="UP000604825">
    <property type="component" value="Unassembled WGS sequence"/>
</dbReference>
<sequence length="104" mass="10890">MAPLLALVVALALISACLVFFTSPAVQELGRRPLSLAQQWCKPGQRADPAGPWSGWSIESVAARTSSPIFLGLILLMNSPLSIDVQGVGKNRQAGAQLAHPDGS</sequence>
<evidence type="ECO:0000313" key="3">
    <source>
        <dbReference type="Proteomes" id="UP000604825"/>
    </source>
</evidence>
<organism evidence="2 3">
    <name type="scientific">Miscanthus lutarioriparius</name>
    <dbReference type="NCBI Taxonomy" id="422564"/>
    <lineage>
        <taxon>Eukaryota</taxon>
        <taxon>Viridiplantae</taxon>
        <taxon>Streptophyta</taxon>
        <taxon>Embryophyta</taxon>
        <taxon>Tracheophyta</taxon>
        <taxon>Spermatophyta</taxon>
        <taxon>Magnoliopsida</taxon>
        <taxon>Liliopsida</taxon>
        <taxon>Poales</taxon>
        <taxon>Poaceae</taxon>
        <taxon>PACMAD clade</taxon>
        <taxon>Panicoideae</taxon>
        <taxon>Andropogonodae</taxon>
        <taxon>Andropogoneae</taxon>
        <taxon>Saccharinae</taxon>
        <taxon>Miscanthus</taxon>
    </lineage>
</organism>
<dbReference type="EMBL" id="CAJGYO010000014">
    <property type="protein sequence ID" value="CAD6266849.1"/>
    <property type="molecule type" value="Genomic_DNA"/>
</dbReference>
<dbReference type="AlphaFoldDB" id="A0A811RA15"/>